<accession>A0AAE0ZR20</accession>
<feature type="transmembrane region" description="Helical" evidence="2">
    <location>
        <begin position="249"/>
        <end position="275"/>
    </location>
</feature>
<name>A0AAE0ZR20_9GAST</name>
<feature type="transmembrane region" description="Helical" evidence="2">
    <location>
        <begin position="183"/>
        <end position="202"/>
    </location>
</feature>
<evidence type="ECO:0000256" key="2">
    <source>
        <dbReference type="SAM" id="Phobius"/>
    </source>
</evidence>
<dbReference type="Pfam" id="PF21534">
    <property type="entry name" value="Rost"/>
    <property type="match status" value="1"/>
</dbReference>
<dbReference type="Proteomes" id="UP001283361">
    <property type="component" value="Unassembled WGS sequence"/>
</dbReference>
<sequence>MSQPLRAEFRSEAIGFNYPDPEVFVRSQWRCQHYLYLIWRGLWLLWHVAITLASAVNFWVNIAHSTDGGVKWFIYYPHITFLVTVVACTCDLIGSLRAGPLASRPDSDSSDKVTKVPSIRNTDKEEILFRGEFTVIEGLKEAPTPRLSQITWFLYSIVNASNILSTAWFWAVTFDSHTYAVEMVAHVTNSVFVISNLLVSAMPVRLLHFFYPAIYTCLYIAFTGIYRGASGSDVNGRSTIYRPLDWNDAFPTALTVVVGLLVVVPLLHCVTFAAYTFRVYLHARFNSASYAPSAEFEAKVSPVRYRSENKTEDREQAPARLKIGSSTSIDIVELPSSSFGGEQPLHLTSTDAQISNGARDSSGVIGNEFNNPT</sequence>
<gene>
    <name evidence="3" type="ORF">RRG08_001460</name>
</gene>
<keyword evidence="2" id="KW-1133">Transmembrane helix</keyword>
<evidence type="ECO:0008006" key="5">
    <source>
        <dbReference type="Google" id="ProtNLM"/>
    </source>
</evidence>
<keyword evidence="4" id="KW-1185">Reference proteome</keyword>
<dbReference type="PANTHER" id="PTHR12242:SF1">
    <property type="entry name" value="MYND-TYPE DOMAIN-CONTAINING PROTEIN"/>
    <property type="match status" value="1"/>
</dbReference>
<feature type="region of interest" description="Disordered" evidence="1">
    <location>
        <begin position="335"/>
        <end position="373"/>
    </location>
</feature>
<dbReference type="EMBL" id="JAWDGP010003518">
    <property type="protein sequence ID" value="KAK3773733.1"/>
    <property type="molecule type" value="Genomic_DNA"/>
</dbReference>
<feature type="transmembrane region" description="Helical" evidence="2">
    <location>
        <begin position="209"/>
        <end position="229"/>
    </location>
</feature>
<organism evidence="3 4">
    <name type="scientific">Elysia crispata</name>
    <name type="common">lettuce slug</name>
    <dbReference type="NCBI Taxonomy" id="231223"/>
    <lineage>
        <taxon>Eukaryota</taxon>
        <taxon>Metazoa</taxon>
        <taxon>Spiralia</taxon>
        <taxon>Lophotrochozoa</taxon>
        <taxon>Mollusca</taxon>
        <taxon>Gastropoda</taxon>
        <taxon>Heterobranchia</taxon>
        <taxon>Euthyneura</taxon>
        <taxon>Panpulmonata</taxon>
        <taxon>Sacoglossa</taxon>
        <taxon>Placobranchoidea</taxon>
        <taxon>Plakobranchidae</taxon>
        <taxon>Elysia</taxon>
    </lineage>
</organism>
<keyword evidence="2" id="KW-0812">Transmembrane</keyword>
<comment type="caution">
    <text evidence="3">The sequence shown here is derived from an EMBL/GenBank/DDBJ whole genome shotgun (WGS) entry which is preliminary data.</text>
</comment>
<feature type="transmembrane region" description="Helical" evidence="2">
    <location>
        <begin position="72"/>
        <end position="94"/>
    </location>
</feature>
<evidence type="ECO:0000313" key="4">
    <source>
        <dbReference type="Proteomes" id="UP001283361"/>
    </source>
</evidence>
<feature type="transmembrane region" description="Helical" evidence="2">
    <location>
        <begin position="152"/>
        <end position="171"/>
    </location>
</feature>
<dbReference type="GO" id="GO:0016020">
    <property type="term" value="C:membrane"/>
    <property type="evidence" value="ECO:0007669"/>
    <property type="project" value="TreeGrafter"/>
</dbReference>
<proteinExistence type="predicted"/>
<dbReference type="AlphaFoldDB" id="A0AAE0ZR20"/>
<dbReference type="PANTHER" id="PTHR12242">
    <property type="entry name" value="OS02G0130600 PROTEIN-RELATED"/>
    <property type="match status" value="1"/>
</dbReference>
<dbReference type="InterPro" id="IPR049352">
    <property type="entry name" value="Rost"/>
</dbReference>
<evidence type="ECO:0000256" key="1">
    <source>
        <dbReference type="SAM" id="MobiDB-lite"/>
    </source>
</evidence>
<feature type="compositionally biased region" description="Polar residues" evidence="1">
    <location>
        <begin position="335"/>
        <end position="359"/>
    </location>
</feature>
<protein>
    <recommendedName>
        <fullName evidence="5">Protein rolling stone</fullName>
    </recommendedName>
</protein>
<feature type="transmembrane region" description="Helical" evidence="2">
    <location>
        <begin position="34"/>
        <end position="60"/>
    </location>
</feature>
<evidence type="ECO:0000313" key="3">
    <source>
        <dbReference type="EMBL" id="KAK3773733.1"/>
    </source>
</evidence>
<keyword evidence="2" id="KW-0472">Membrane</keyword>
<reference evidence="3" key="1">
    <citation type="journal article" date="2023" name="G3 (Bethesda)">
        <title>A reference genome for the long-term kleptoplast-retaining sea slug Elysia crispata morphotype clarki.</title>
        <authorList>
            <person name="Eastman K.E."/>
            <person name="Pendleton A.L."/>
            <person name="Shaikh M.A."/>
            <person name="Suttiyut T."/>
            <person name="Ogas R."/>
            <person name="Tomko P."/>
            <person name="Gavelis G."/>
            <person name="Widhalm J.R."/>
            <person name="Wisecaver J.H."/>
        </authorList>
    </citation>
    <scope>NUCLEOTIDE SEQUENCE</scope>
    <source>
        <strain evidence="3">ECLA1</strain>
    </source>
</reference>